<evidence type="ECO:0000256" key="3">
    <source>
        <dbReference type="ARBA" id="ARBA00022833"/>
    </source>
</evidence>
<evidence type="ECO:0000259" key="5">
    <source>
        <dbReference type="Pfam" id="PF10551"/>
    </source>
</evidence>
<evidence type="ECO:0000256" key="2">
    <source>
        <dbReference type="ARBA" id="ARBA00022771"/>
    </source>
</evidence>
<keyword evidence="1" id="KW-0479">Metal-binding</keyword>
<dbReference type="RefSeq" id="XP_019628711.1">
    <property type="nucleotide sequence ID" value="XM_019773152.1"/>
</dbReference>
<keyword evidence="2" id="KW-0863">Zinc-finger</keyword>
<dbReference type="Gene3D" id="2.20.25.240">
    <property type="match status" value="1"/>
</dbReference>
<dbReference type="Pfam" id="PF04500">
    <property type="entry name" value="FLYWCH"/>
    <property type="match status" value="1"/>
</dbReference>
<gene>
    <name evidence="7" type="primary">LOC109473277</name>
</gene>
<sequence length="477" mass="55001">MDVEQDLPRDDAGGLTYSLIEGGSKRGRKKLVDSHGFSYTVKRAREDSHTTYWECAKRPKFSRCSASVIERNGEFKRGDNRHSHPPVINAATSLKIQATIRARATVDVFTAASSIVQDAVMETVDLVAPNPELATTSSLIRMVNRKRQGLRPKDPTTLDFAIEDQHLPPGFLVGDIRVRERRHLIFASQHQLQLLSTAKTWYMDGTFHVVKPPFKQLFSIHAFVREGEVHKQVPMAFVLMSGKRKKDYKKVLKKVKSLLPQTPHVKTFVMDYEAALWLALDEVFPGKSRKGCAFHWSQAVFRKLQNLGLQPAYQQREGAYKYMRNLMALQFLPPEHIPQTLNTLRQLTDNSLLTKLGDYINSTWIENSVWKVDEWSVFMRPVRTNNDVEGWHQRLKHQSHLGKVPFYMLVNLLKKEADFVTLQVRAVSDHRLGRYQRRTYRLIQAKLFRLWDEYASGKRTTTSLLRSCARLYAPNPE</sequence>
<name>A0A6P4ZGC6_BRABE</name>
<keyword evidence="3" id="KW-0862">Zinc</keyword>
<feature type="domain" description="FLYWCH-type" evidence="4">
    <location>
        <begin position="24"/>
        <end position="84"/>
    </location>
</feature>
<accession>A0A6P4ZGC6</accession>
<dbReference type="GeneID" id="109473277"/>
<dbReference type="KEGG" id="bbel:109473277"/>
<proteinExistence type="predicted"/>
<dbReference type="OrthoDB" id="93990at2759"/>
<dbReference type="PANTHER" id="PTHR47160">
    <property type="entry name" value="PUTATIVE-RELATED"/>
    <property type="match status" value="1"/>
</dbReference>
<dbReference type="InterPro" id="IPR007588">
    <property type="entry name" value="Znf_FLYWCH"/>
</dbReference>
<organism evidence="6 7">
    <name type="scientific">Branchiostoma belcheri</name>
    <name type="common">Amphioxus</name>
    <dbReference type="NCBI Taxonomy" id="7741"/>
    <lineage>
        <taxon>Eukaryota</taxon>
        <taxon>Metazoa</taxon>
        <taxon>Chordata</taxon>
        <taxon>Cephalochordata</taxon>
        <taxon>Leptocardii</taxon>
        <taxon>Amphioxiformes</taxon>
        <taxon>Branchiostomatidae</taxon>
        <taxon>Branchiostoma</taxon>
    </lineage>
</organism>
<protein>
    <submittedName>
        <fullName evidence="7">Uncharacterized protein LOC109473277</fullName>
    </submittedName>
</protein>
<evidence type="ECO:0000313" key="6">
    <source>
        <dbReference type="Proteomes" id="UP000515135"/>
    </source>
</evidence>
<dbReference type="GO" id="GO:0008270">
    <property type="term" value="F:zinc ion binding"/>
    <property type="evidence" value="ECO:0007669"/>
    <property type="project" value="UniProtKB-KW"/>
</dbReference>
<keyword evidence="6" id="KW-1185">Reference proteome</keyword>
<dbReference type="InterPro" id="IPR018289">
    <property type="entry name" value="MULE_transposase_dom"/>
</dbReference>
<evidence type="ECO:0000256" key="1">
    <source>
        <dbReference type="ARBA" id="ARBA00022723"/>
    </source>
</evidence>
<dbReference type="Proteomes" id="UP000515135">
    <property type="component" value="Unplaced"/>
</dbReference>
<dbReference type="AlphaFoldDB" id="A0A6P4ZGC6"/>
<dbReference type="Pfam" id="PF10551">
    <property type="entry name" value="MULE"/>
    <property type="match status" value="1"/>
</dbReference>
<dbReference type="PANTHER" id="PTHR47160:SF10">
    <property type="entry name" value="MULE TRANSPOSASE DOMAIN-CONTAINING PROTEIN"/>
    <property type="match status" value="1"/>
</dbReference>
<evidence type="ECO:0000259" key="4">
    <source>
        <dbReference type="Pfam" id="PF04500"/>
    </source>
</evidence>
<reference evidence="7" key="1">
    <citation type="submission" date="2025-08" db="UniProtKB">
        <authorList>
            <consortium name="RefSeq"/>
        </authorList>
    </citation>
    <scope>IDENTIFICATION</scope>
    <source>
        <tissue evidence="7">Gonad</tissue>
    </source>
</reference>
<evidence type="ECO:0000313" key="7">
    <source>
        <dbReference type="RefSeq" id="XP_019628711.1"/>
    </source>
</evidence>
<feature type="domain" description="MULE transposase" evidence="5">
    <location>
        <begin position="201"/>
        <end position="297"/>
    </location>
</feature>